<evidence type="ECO:0000313" key="10">
    <source>
        <dbReference type="Proteomes" id="UP000500686"/>
    </source>
</evidence>
<feature type="domain" description="ABC3 transporter permease C-terminal" evidence="8">
    <location>
        <begin position="2543"/>
        <end position="2662"/>
    </location>
</feature>
<dbReference type="Proteomes" id="UP000500686">
    <property type="component" value="Chromosome"/>
</dbReference>
<reference evidence="9 10" key="1">
    <citation type="submission" date="2020-05" db="EMBL/GenBank/DDBJ databases">
        <title>Novel Mycoplasma species detected in Mirounga angustirostris (northern elephant seal) from the USA.</title>
        <authorList>
            <person name="Volokhov D.V."/>
        </authorList>
    </citation>
    <scope>NUCLEOTIDE SEQUENCE [LARGE SCALE GENOMIC DNA]</scope>
    <source>
        <strain evidence="9 10">Mirounga ES2806-GEN</strain>
    </source>
</reference>
<evidence type="ECO:0000256" key="3">
    <source>
        <dbReference type="ARBA" id="ARBA00022692"/>
    </source>
</evidence>
<keyword evidence="5 7" id="KW-0472">Membrane</keyword>
<evidence type="ECO:0000313" key="9">
    <source>
        <dbReference type="EMBL" id="QJR43564.1"/>
    </source>
</evidence>
<name>A0A6M4J986_9MOLU</name>
<keyword evidence="2" id="KW-1003">Cell membrane</keyword>
<evidence type="ECO:0000256" key="6">
    <source>
        <dbReference type="ARBA" id="ARBA00038076"/>
    </source>
</evidence>
<dbReference type="PANTHER" id="PTHR30572:SF4">
    <property type="entry name" value="ABC TRANSPORTER PERMEASE YTRF"/>
    <property type="match status" value="1"/>
</dbReference>
<keyword evidence="4 7" id="KW-1133">Transmembrane helix</keyword>
<dbReference type="PANTHER" id="PTHR30572">
    <property type="entry name" value="MEMBRANE COMPONENT OF TRANSPORTER-RELATED"/>
    <property type="match status" value="1"/>
</dbReference>
<dbReference type="InterPro" id="IPR003838">
    <property type="entry name" value="ABC3_permease_C"/>
</dbReference>
<feature type="transmembrane region" description="Helical" evidence="7">
    <location>
        <begin position="1967"/>
        <end position="1989"/>
    </location>
</feature>
<keyword evidence="3 7" id="KW-0812">Transmembrane</keyword>
<keyword evidence="10" id="KW-1185">Reference proteome</keyword>
<protein>
    <submittedName>
        <fullName evidence="9">ABC transporter permease</fullName>
    </submittedName>
</protein>
<evidence type="ECO:0000259" key="8">
    <source>
        <dbReference type="Pfam" id="PF02687"/>
    </source>
</evidence>
<evidence type="ECO:0000256" key="7">
    <source>
        <dbReference type="SAM" id="Phobius"/>
    </source>
</evidence>
<dbReference type="GO" id="GO:0022857">
    <property type="term" value="F:transmembrane transporter activity"/>
    <property type="evidence" value="ECO:0007669"/>
    <property type="project" value="TreeGrafter"/>
</dbReference>
<feature type="transmembrane region" description="Helical" evidence="7">
    <location>
        <begin position="1799"/>
        <end position="1823"/>
    </location>
</feature>
<gene>
    <name evidence="9" type="ORF">HLA87_02055</name>
</gene>
<comment type="similarity">
    <text evidence="6">Belongs to the ABC-4 integral membrane protein family.</text>
</comment>
<organism evidence="9 10">
    <name type="scientific">Mycoplasma miroungigenitalium</name>
    <dbReference type="NCBI Taxonomy" id="754515"/>
    <lineage>
        <taxon>Bacteria</taxon>
        <taxon>Bacillati</taxon>
        <taxon>Mycoplasmatota</taxon>
        <taxon>Mollicutes</taxon>
        <taxon>Mycoplasmataceae</taxon>
        <taxon>Mycoplasma</taxon>
    </lineage>
</organism>
<feature type="domain" description="ABC3 transporter permease C-terminal" evidence="8">
    <location>
        <begin position="1807"/>
        <end position="1924"/>
    </location>
</feature>
<sequence>MWRLFKEVFKSLSKNKVVVIGLSILVFLTSAIFTLLSSVRNVIVGGFDNYKNVSKLHDVSVDLNLPTQGSAFNQGYFVNGESGETLATKGLKQYQPIVYYVDHGPYLQYEKIADEYLNDISYELNLNSEKDYLPFSVLGIDNTNSLYNYFFAKEDLSKLYSIYKAEKNSNIPHTVEFNLDDPNNAKFTIKDPSRNIRIYKKDGDKYSQLTISHIVKLSDTIKFDKELKLGELLSLKNIDNKLYATQISNIYVNSVTKEATIDYGKGIDWIDDNVGFRIKPNQIAKALNFTPSIVDGEVSSIIFEQKLSNFDYSQILINGATNKLDESLSLKTQIQLSAFIDNELTTNQLQLQPWPANIELKISGGWINKNETSTVFLRNHYYTSYVEHENGKSKWQGAFKTYIDSLGNPRKDKRNSEWDSLETFSYWKKQKRSKITGYKLDDNTHKWVLDEDKTLIRNFELPLSSSFNYTDLNTVKLWTNDSRISPLNQPYAIPIANSKTINDIEKRNLFGEAQREFNELDDKHKLDILNNENQINEKYTIINSKAYEATKKLIVDSIKEKVGAKNIGLRQTITVNGINDETGEQNVFHFINTGDQNYEITGIKLNVGGLFDESANKTALSNLGINSSTIYNSTQLNPYVSSMLIQSIFKNLYPDPNYIEPIYQFALVKDYNINTGVDRIYDNAKIVMLADYKNDNKDYSKQSTNYGILSIANKYKLVERTNNSGYFEVKYTNNMPTDGMDVGLLSKFLDKHKLTIATNFIRAEGDGWVKNDKEFENVYYIPIYYLAPKSQLMYDVLSNGKIDILAQTIEKYLLNSDLVKKQFLMSEQIIEIAKILKKVLNQHNFAAIFANGKMNQGIMAELGFDFIYELSHHEDGDLLKSLLFGVLQQVVKDIQSRGNIFEQRKYLISQVNNLFANIKTLTNFDLSQYITAEALVNSSKDPIKVAESFIKIVNSIDLKKMSELSREWFKTKNNQVIKGSDNIYYTTKLSSGTIIKWVFSSINQKYLKEGLTDLIDNLDLTKALNLDNPNSLLFVLLSNLAPDLVVPLKPIINKMDSRQGNEAFDNVKVGLINIIKGVDFNILNQELLKSIKTKFVKYTEDVFNLETGKNETKQYNVVLDAISPKDGIMSFLKSMFSLQGSNRTFKDNLIKMFNLSAKTKTIKILDKTIFLPDADDDKISFFDFLGIFTSLLQGKENVIFRNYTFEVQLYSLKEVLSEAHPDEKVNLSDFNIKEIQFVNKFNVFDKNYTNKDALDKVNKLILFINQTKGGTNIFTPVNSKTGADLLFDLLKFQDGNTTWQLVKSAIDSSATTQIDNEYALGAQTFDVFTPYLQMFKNNDANFEEANKFVKDFLNFSINPELLKFSQAKSTDDNIPFEENLNWYITEYLQNPESIDLFNQNSSGEFINENVRDLVNHNPQYKKWIANNKQLLIRELGFIGASKKFSSNDNEQKNGIYHYTISKFVENYLSKHEFFDYKDTIIALATAIGPNVPVQVFGISKALVNPVLRAVFPEISITYLAAQKIQPGLINGNLQYLVLNKINNLELLVENNSDAYNDLSNLFDATFVDNDTSLVPINLDKNKNLVMDGPRINDLKVKSQSTPSLFGLNIVQMIPEIISDIVEPKAIKEIVFNSSSSFVAKANFAYLSKNNKEIFDGDIPSDPLEINKFINNLDKKYILDVNGIKFVIVGQETTVDYMYPIVDENNLQVNTKNQALVYVNKWGFSRIKLAYAGNVIKQALLVKNNGQVSNEELKSDITEVVNKSISDSNKLQRVFYTNEIDPINPERALRLNTVESVIKLISISTLAIMSALMVVVGVSIIFIIKRYISNKNKVLGILVAQGYTATQIGLSLTVFALVTSIIGGVLGYVVGNRLQLLLLNVFSSYWTLPKETVKFDWITMIITVFVPFIGMSLLIYIVSLISLRFKPNELITGVINLPKTKVIQQYYKATKKANVKGRFSFVLALGNFWKLIAFSVSVMLTSSATLFGIASNNVFTKTIDNTYQNRNYKFKIDMETPTIEGGPYKLYNANDLYKNIYTPIGESIESQREIHDYFRPGYSSVINKNGKNGIPSINDSQYDSHILTQFSAAIKVDAGVSADPWLVAYNSMPDSQKAKIDKLRDRVGITLEKTQAQSGLKWVIDKKTQNVSLVNKNDEKVSFFKYYHSPYDKQGNFTYAEWDGKEYQMKTITTEPGLRSSYRNFLVNGYKVIEQRIKLESQNPDLIIQPPKNFEENYSKYDYWLNDAGPIYGPTVNDYFISFGGVYFNPDHDEVYTYIKSNYDGRDIKIYGYQNNSKYVKLVNDKGVNLYEILYKFNEENVYPLIINEVVARQNNLRVGSQIKLDIQNSVSRFKEKILSKIENKTISNQSATFKVVAINPTYINSEFITRYDVANKLIGFDDLKLPDNFVKFNGVLTNNDTPLQVTNSTGLYSVSGYWSGIDSFDVSTMAPETMKAMFDQIFHPENGVLAKTLTPDQIMKFLDPAKDKFDQSIYNNIREQPKEAINNFAQTYNNKIYVALSSAIDSKDIEAGFTSQIGNTIQTLTVVIISLSFIISLVILIIMSTIMISENQKNIAIWSILGYDQKEKIKMYFSVYVPFILFAILLSIPIVMFVMYTFNLFLLSVSSIALTLTLNPIHVLITTALIFIIFIVTSLITWITVNKMKPVDLLKGK</sequence>
<evidence type="ECO:0000256" key="2">
    <source>
        <dbReference type="ARBA" id="ARBA00022475"/>
    </source>
</evidence>
<proteinExistence type="inferred from homology"/>
<dbReference type="KEGG" id="mmir:HLA87_02055"/>
<feature type="transmembrane region" description="Helical" evidence="7">
    <location>
        <begin position="2585"/>
        <end position="2613"/>
    </location>
</feature>
<dbReference type="Pfam" id="PF02687">
    <property type="entry name" value="FtsX"/>
    <property type="match status" value="2"/>
</dbReference>
<dbReference type="InterPro" id="IPR050250">
    <property type="entry name" value="Macrolide_Exporter_MacB"/>
</dbReference>
<evidence type="ECO:0000256" key="4">
    <source>
        <dbReference type="ARBA" id="ARBA00022989"/>
    </source>
</evidence>
<feature type="transmembrane region" description="Helical" evidence="7">
    <location>
        <begin position="2633"/>
        <end position="2657"/>
    </location>
</feature>
<dbReference type="EMBL" id="CP053096">
    <property type="protein sequence ID" value="QJR43564.1"/>
    <property type="molecule type" value="Genomic_DNA"/>
</dbReference>
<evidence type="ECO:0000256" key="5">
    <source>
        <dbReference type="ARBA" id="ARBA00023136"/>
    </source>
</evidence>
<comment type="subcellular location">
    <subcellularLocation>
        <location evidence="1">Cell membrane</location>
        <topology evidence="1">Multi-pass membrane protein</topology>
    </subcellularLocation>
</comment>
<feature type="transmembrane region" description="Helical" evidence="7">
    <location>
        <begin position="1844"/>
        <end position="1869"/>
    </location>
</feature>
<feature type="transmembrane region" description="Helical" evidence="7">
    <location>
        <begin position="1896"/>
        <end position="1917"/>
    </location>
</feature>
<dbReference type="RefSeq" id="WP_171111441.1">
    <property type="nucleotide sequence ID" value="NZ_CP053096.1"/>
</dbReference>
<evidence type="ECO:0000256" key="1">
    <source>
        <dbReference type="ARBA" id="ARBA00004651"/>
    </source>
</evidence>
<dbReference type="GO" id="GO:0005886">
    <property type="term" value="C:plasma membrane"/>
    <property type="evidence" value="ECO:0007669"/>
    <property type="project" value="UniProtKB-SubCell"/>
</dbReference>
<accession>A0A6M4J986</accession>
<feature type="transmembrane region" description="Helical" evidence="7">
    <location>
        <begin position="2540"/>
        <end position="2564"/>
    </location>
</feature>